<evidence type="ECO:0000256" key="2">
    <source>
        <dbReference type="SAM" id="Phobius"/>
    </source>
</evidence>
<comment type="caution">
    <text evidence="3">The sequence shown here is derived from an EMBL/GenBank/DDBJ whole genome shotgun (WGS) entry which is preliminary data.</text>
</comment>
<keyword evidence="4" id="KW-1185">Reference proteome</keyword>
<accession>A0A2P8HZK2</accession>
<dbReference type="OrthoDB" id="3691412at2"/>
<gene>
    <name evidence="3" type="ORF">B0I31_11980</name>
</gene>
<keyword evidence="2" id="KW-1133">Transmembrane helix</keyword>
<dbReference type="EMBL" id="PYAX01000019">
    <property type="protein sequence ID" value="PSL51650.1"/>
    <property type="molecule type" value="Genomic_DNA"/>
</dbReference>
<feature type="region of interest" description="Disordered" evidence="1">
    <location>
        <begin position="1"/>
        <end position="26"/>
    </location>
</feature>
<dbReference type="AlphaFoldDB" id="A0A2P8HZK2"/>
<sequence length="318" mass="34063">MNLTDLTDVLRDHAGPPPDAAHGPRMSGIRAKVRASRRRGVIAAAVSLVAVLGVTFALTAPAQRESEPAVPTTFPAYHAGTRIVAQAADRAPAHEVSVQVVPTRRDLRVFTRCEAGGRELRVRVTVNGMYSHETTCGHQPADGVVSWTAESFPVGSPVTFGMSVGESDVTQPTAGPIPAGTAFALAIGEEVPVEDYRFPPRPESLSPVDPLLSAPAPRIDLRRADRDQPNGTWRTTVDLPDRPVRIQVASNTPGRIQVLANGVRVYDHVKWTYEATTGLSLPQDLWEKDSGAKAEVGAAVEITVIAERTSGDWAVVLR</sequence>
<feature type="transmembrane region" description="Helical" evidence="2">
    <location>
        <begin position="40"/>
        <end position="60"/>
    </location>
</feature>
<dbReference type="RefSeq" id="WP_106619750.1">
    <property type="nucleotide sequence ID" value="NZ_PYAX01000019.1"/>
</dbReference>
<evidence type="ECO:0000256" key="1">
    <source>
        <dbReference type="SAM" id="MobiDB-lite"/>
    </source>
</evidence>
<proteinExistence type="predicted"/>
<dbReference type="Proteomes" id="UP000241118">
    <property type="component" value="Unassembled WGS sequence"/>
</dbReference>
<keyword evidence="2" id="KW-0812">Transmembrane</keyword>
<evidence type="ECO:0000313" key="3">
    <source>
        <dbReference type="EMBL" id="PSL51650.1"/>
    </source>
</evidence>
<protein>
    <submittedName>
        <fullName evidence="3">Uncharacterized protein</fullName>
    </submittedName>
</protein>
<organism evidence="3 4">
    <name type="scientific">Saccharothrix carnea</name>
    <dbReference type="NCBI Taxonomy" id="1280637"/>
    <lineage>
        <taxon>Bacteria</taxon>
        <taxon>Bacillati</taxon>
        <taxon>Actinomycetota</taxon>
        <taxon>Actinomycetes</taxon>
        <taxon>Pseudonocardiales</taxon>
        <taxon>Pseudonocardiaceae</taxon>
        <taxon>Saccharothrix</taxon>
    </lineage>
</organism>
<reference evidence="3 4" key="1">
    <citation type="submission" date="2018-03" db="EMBL/GenBank/DDBJ databases">
        <title>Genomic Encyclopedia of Type Strains, Phase III (KMG-III): the genomes of soil and plant-associated and newly described type strains.</title>
        <authorList>
            <person name="Whitman W."/>
        </authorList>
    </citation>
    <scope>NUCLEOTIDE SEQUENCE [LARGE SCALE GENOMIC DNA]</scope>
    <source>
        <strain evidence="3 4">CGMCC 4.7097</strain>
    </source>
</reference>
<keyword evidence="2" id="KW-0472">Membrane</keyword>
<evidence type="ECO:0000313" key="4">
    <source>
        <dbReference type="Proteomes" id="UP000241118"/>
    </source>
</evidence>
<name>A0A2P8HZK2_SACCR</name>